<comment type="caution">
    <text evidence="2">The sequence shown here is derived from an EMBL/GenBank/DDBJ whole genome shotgun (WGS) entry which is preliminary data.</text>
</comment>
<evidence type="ECO:0000256" key="1">
    <source>
        <dbReference type="SAM" id="MobiDB-lite"/>
    </source>
</evidence>
<reference evidence="2 3" key="1">
    <citation type="submission" date="2019-06" db="EMBL/GenBank/DDBJ databases">
        <title>Genome sequencing of plant associated microbes to promote plant fitness in Sorghum bicolor and Oryza sativa.</title>
        <authorList>
            <person name="Coleman-Derr D."/>
        </authorList>
    </citation>
    <scope>NUCLEOTIDE SEQUENCE [LARGE SCALE GENOMIC DNA]</scope>
    <source>
        <strain evidence="2 3">KV-663</strain>
    </source>
</reference>
<dbReference type="EMBL" id="VFPM01000002">
    <property type="protein sequence ID" value="TQM62589.1"/>
    <property type="molecule type" value="Genomic_DNA"/>
</dbReference>
<name>A0A543HWH8_9MICO</name>
<proteinExistence type="predicted"/>
<feature type="compositionally biased region" description="Polar residues" evidence="1">
    <location>
        <begin position="1"/>
        <end position="13"/>
    </location>
</feature>
<evidence type="ECO:0000313" key="2">
    <source>
        <dbReference type="EMBL" id="TQM62589.1"/>
    </source>
</evidence>
<accession>A0A543HWH8</accession>
<dbReference type="AlphaFoldDB" id="A0A543HWH8"/>
<organism evidence="2 3">
    <name type="scientific">Humibacillus xanthopallidus</name>
    <dbReference type="NCBI Taxonomy" id="412689"/>
    <lineage>
        <taxon>Bacteria</taxon>
        <taxon>Bacillati</taxon>
        <taxon>Actinomycetota</taxon>
        <taxon>Actinomycetes</taxon>
        <taxon>Micrococcales</taxon>
        <taxon>Intrasporangiaceae</taxon>
        <taxon>Humibacillus</taxon>
    </lineage>
</organism>
<gene>
    <name evidence="2" type="ORF">FBY41_2625</name>
</gene>
<sequence length="211" mass="22075">MTRLTNRQATSDTITHRPPTRLLPPELATLVAELEAIDGKAGAAATQRGNLIRDWSSLLVEAQRADARAAAVAAREGTTTVATPHADALGKRLAQAKADEAALTTARHDVINDLQAARDALDRRASAKRATTAADALAKAARALTAALDEAAEATAMHDWITGGSYDPSTILDARALSPEIASSSYTPIPINAHRLIDAVAHLTAQESAHA</sequence>
<feature type="region of interest" description="Disordered" evidence="1">
    <location>
        <begin position="1"/>
        <end position="22"/>
    </location>
</feature>
<protein>
    <submittedName>
        <fullName evidence="2">Uncharacterized protein</fullName>
    </submittedName>
</protein>
<dbReference type="RefSeq" id="WP_141844652.1">
    <property type="nucleotide sequence ID" value="NZ_VFPM01000002.1"/>
</dbReference>
<keyword evidence="3" id="KW-1185">Reference proteome</keyword>
<evidence type="ECO:0000313" key="3">
    <source>
        <dbReference type="Proteomes" id="UP000316747"/>
    </source>
</evidence>
<dbReference type="Proteomes" id="UP000316747">
    <property type="component" value="Unassembled WGS sequence"/>
</dbReference>